<dbReference type="EMBL" id="FQUE01000002">
    <property type="protein sequence ID" value="SHE92498.1"/>
    <property type="molecule type" value="Genomic_DNA"/>
</dbReference>
<dbReference type="Pfam" id="PF16156">
    <property type="entry name" value="DUF4864"/>
    <property type="match status" value="1"/>
</dbReference>
<dbReference type="InterPro" id="IPR032347">
    <property type="entry name" value="DUF4864"/>
</dbReference>
<sequence>MRFWMTVTLVAGLASAAAAQELTTPSAPDGPVAPNPAAPADGATGSPAADADLSSLSMQEVIGRQLGAFNARDIDLAWQFASPMIRSLFGTPQNFGTMVNRAYPMVWDNSATRFVATRQSDAVTFQQVMVQDTNGKLHLLEYAMIKTSDGWKIDGVFLLPPPDVGT</sequence>
<dbReference type="OrthoDB" id="9130422at2"/>
<evidence type="ECO:0000313" key="3">
    <source>
        <dbReference type="EMBL" id="SHE92498.1"/>
    </source>
</evidence>
<accession>A0A1M4XGE2</accession>
<dbReference type="Proteomes" id="UP000183987">
    <property type="component" value="Unassembled WGS sequence"/>
</dbReference>
<gene>
    <name evidence="3" type="ORF">SAMN05444339_102471</name>
</gene>
<keyword evidence="2" id="KW-0732">Signal</keyword>
<name>A0A1M4XGE2_LOKAT</name>
<feature type="signal peptide" evidence="2">
    <location>
        <begin position="1"/>
        <end position="19"/>
    </location>
</feature>
<dbReference type="AlphaFoldDB" id="A0A1M4XGE2"/>
<evidence type="ECO:0000256" key="1">
    <source>
        <dbReference type="SAM" id="MobiDB-lite"/>
    </source>
</evidence>
<evidence type="ECO:0000256" key="2">
    <source>
        <dbReference type="SAM" id="SignalP"/>
    </source>
</evidence>
<keyword evidence="4" id="KW-1185">Reference proteome</keyword>
<organism evidence="3 4">
    <name type="scientific">Loktanella atrilutea</name>
    <dbReference type="NCBI Taxonomy" id="366533"/>
    <lineage>
        <taxon>Bacteria</taxon>
        <taxon>Pseudomonadati</taxon>
        <taxon>Pseudomonadota</taxon>
        <taxon>Alphaproteobacteria</taxon>
        <taxon>Rhodobacterales</taxon>
        <taxon>Roseobacteraceae</taxon>
        <taxon>Loktanella</taxon>
    </lineage>
</organism>
<evidence type="ECO:0000313" key="4">
    <source>
        <dbReference type="Proteomes" id="UP000183987"/>
    </source>
</evidence>
<evidence type="ECO:0008006" key="5">
    <source>
        <dbReference type="Google" id="ProtNLM"/>
    </source>
</evidence>
<reference evidence="4" key="1">
    <citation type="submission" date="2016-11" db="EMBL/GenBank/DDBJ databases">
        <authorList>
            <person name="Varghese N."/>
            <person name="Submissions S."/>
        </authorList>
    </citation>
    <scope>NUCLEOTIDE SEQUENCE [LARGE SCALE GENOMIC DNA]</scope>
    <source>
        <strain evidence="4">DSM 29326</strain>
    </source>
</reference>
<dbReference type="RefSeq" id="WP_143155367.1">
    <property type="nucleotide sequence ID" value="NZ_FQUE01000002.1"/>
</dbReference>
<feature type="chain" id="PRO_5012341191" description="DUF4864 domain-containing protein" evidence="2">
    <location>
        <begin position="20"/>
        <end position="166"/>
    </location>
</feature>
<feature type="region of interest" description="Disordered" evidence="1">
    <location>
        <begin position="23"/>
        <end position="50"/>
    </location>
</feature>
<proteinExistence type="predicted"/>
<dbReference type="STRING" id="366533.SAMN05444339_102471"/>
<protein>
    <recommendedName>
        <fullName evidence="5">DUF4864 domain-containing protein</fullName>
    </recommendedName>
</protein>